<sequence length="216" mass="25283">LNLSSDRPSRRSCQRASTLPPFSTRIAQQHIMSSSVALTDTPDFAWWANIWMHLQGYPAGPNKSKSFNEYLNDWETIRGTSNIWQRNDQGHYICSEGPSNNVRRCKFLRKKMNKISPRPVANYDLNDLISALETLVDSTREQENRTEEESKILEEQCRICEEARMREVRKEAAVKCAATKERKREEDDDEQYKLMQNIYGELADLKSKDKKNKERY</sequence>
<dbReference type="HOGENOM" id="CLU_1280377_0_0_1"/>
<dbReference type="RefSeq" id="XP_013345104.1">
    <property type="nucleotide sequence ID" value="XM_013489650.1"/>
</dbReference>
<dbReference type="EMBL" id="KL584756">
    <property type="protein sequence ID" value="KEQ96381.1"/>
    <property type="molecule type" value="Genomic_DNA"/>
</dbReference>
<gene>
    <name evidence="2" type="ORF">AUEXF2481DRAFT_636240</name>
</gene>
<reference evidence="2 3" key="1">
    <citation type="journal article" date="2014" name="BMC Genomics">
        <title>Genome sequencing of four Aureobasidium pullulans varieties: biotechnological potential, stress tolerance, and description of new species.</title>
        <authorList>
            <person name="Gostin Ar C."/>
            <person name="Ohm R.A."/>
            <person name="Kogej T."/>
            <person name="Sonjak S."/>
            <person name="Turk M."/>
            <person name="Zajc J."/>
            <person name="Zalar P."/>
            <person name="Grube M."/>
            <person name="Sun H."/>
            <person name="Han J."/>
            <person name="Sharma A."/>
            <person name="Chiniquy J."/>
            <person name="Ngan C.Y."/>
            <person name="Lipzen A."/>
            <person name="Barry K."/>
            <person name="Grigoriev I.V."/>
            <person name="Gunde-Cimerman N."/>
        </authorList>
    </citation>
    <scope>NUCLEOTIDE SEQUENCE [LARGE SCALE GENOMIC DNA]</scope>
    <source>
        <strain evidence="2 3">EXF-2481</strain>
    </source>
</reference>
<accession>A0A074ZCF2</accession>
<name>A0A074ZCF2_AURSE</name>
<dbReference type="AlphaFoldDB" id="A0A074ZCF2"/>
<evidence type="ECO:0000256" key="1">
    <source>
        <dbReference type="SAM" id="Coils"/>
    </source>
</evidence>
<dbReference type="GeneID" id="25369789"/>
<proteinExistence type="predicted"/>
<evidence type="ECO:0000313" key="3">
    <source>
        <dbReference type="Proteomes" id="UP000030641"/>
    </source>
</evidence>
<protein>
    <submittedName>
        <fullName evidence="2">Uncharacterized protein</fullName>
    </submittedName>
</protein>
<evidence type="ECO:0000313" key="2">
    <source>
        <dbReference type="EMBL" id="KEQ96381.1"/>
    </source>
</evidence>
<keyword evidence="3" id="KW-1185">Reference proteome</keyword>
<dbReference type="Proteomes" id="UP000030641">
    <property type="component" value="Unassembled WGS sequence"/>
</dbReference>
<dbReference type="OrthoDB" id="10356334at2759"/>
<organism evidence="2 3">
    <name type="scientific">Aureobasidium subglaciale (strain EXF-2481)</name>
    <name type="common">Aureobasidium pullulans var. subglaciale</name>
    <dbReference type="NCBI Taxonomy" id="1043005"/>
    <lineage>
        <taxon>Eukaryota</taxon>
        <taxon>Fungi</taxon>
        <taxon>Dikarya</taxon>
        <taxon>Ascomycota</taxon>
        <taxon>Pezizomycotina</taxon>
        <taxon>Dothideomycetes</taxon>
        <taxon>Dothideomycetidae</taxon>
        <taxon>Dothideales</taxon>
        <taxon>Saccotheciaceae</taxon>
        <taxon>Aureobasidium</taxon>
    </lineage>
</organism>
<feature type="coiled-coil region" evidence="1">
    <location>
        <begin position="129"/>
        <end position="156"/>
    </location>
</feature>
<dbReference type="InParanoid" id="A0A074ZCF2"/>
<keyword evidence="1" id="KW-0175">Coiled coil</keyword>
<feature type="non-terminal residue" evidence="2">
    <location>
        <position position="1"/>
    </location>
</feature>